<dbReference type="Gene3D" id="2.40.10.10">
    <property type="entry name" value="Trypsin-like serine proteases"/>
    <property type="match status" value="1"/>
</dbReference>
<keyword evidence="8" id="KW-1185">Reference proteome</keyword>
<dbReference type="PROSITE" id="PS50240">
    <property type="entry name" value="TRYPSIN_DOM"/>
    <property type="match status" value="1"/>
</dbReference>
<dbReference type="FunFam" id="2.40.10.10:FF:000054">
    <property type="entry name" value="Complement C1r subcomponent"/>
    <property type="match status" value="1"/>
</dbReference>
<dbReference type="Pfam" id="PF00089">
    <property type="entry name" value="Trypsin"/>
    <property type="match status" value="1"/>
</dbReference>
<dbReference type="GO" id="GO:0005576">
    <property type="term" value="C:extracellular region"/>
    <property type="evidence" value="ECO:0007669"/>
    <property type="project" value="UniProtKB-SubCell"/>
</dbReference>
<evidence type="ECO:0000256" key="4">
    <source>
        <dbReference type="ARBA" id="ARBA00023157"/>
    </source>
</evidence>
<evidence type="ECO:0000256" key="5">
    <source>
        <dbReference type="ARBA" id="ARBA00023180"/>
    </source>
</evidence>
<dbReference type="GO" id="GO:0006508">
    <property type="term" value="P:proteolysis"/>
    <property type="evidence" value="ECO:0007669"/>
    <property type="project" value="InterPro"/>
</dbReference>
<proteinExistence type="predicted"/>
<dbReference type="SMART" id="SM00020">
    <property type="entry name" value="Tryp_SPc"/>
    <property type="match status" value="1"/>
</dbReference>
<name>A0A9J6DKP4_RHIMP</name>
<comment type="caution">
    <text evidence="7">The sequence shown here is derived from an EMBL/GenBank/DDBJ whole genome shotgun (WGS) entry which is preliminary data.</text>
</comment>
<evidence type="ECO:0000313" key="8">
    <source>
        <dbReference type="Proteomes" id="UP000821866"/>
    </source>
</evidence>
<dbReference type="PANTHER" id="PTHR24258">
    <property type="entry name" value="SERINE PROTEASE-RELATED"/>
    <property type="match status" value="1"/>
</dbReference>
<dbReference type="PANTHER" id="PTHR24258:SF140">
    <property type="entry name" value="BCDNA.GH08420-RELATED"/>
    <property type="match status" value="1"/>
</dbReference>
<feature type="domain" description="Peptidase S1" evidence="6">
    <location>
        <begin position="14"/>
        <end position="290"/>
    </location>
</feature>
<dbReference type="GO" id="GO:0004252">
    <property type="term" value="F:serine-type endopeptidase activity"/>
    <property type="evidence" value="ECO:0007669"/>
    <property type="project" value="InterPro"/>
</dbReference>
<dbReference type="FunFam" id="2.40.10.10:FF:000068">
    <property type="entry name" value="transmembrane protease serine 2"/>
    <property type="match status" value="1"/>
</dbReference>
<protein>
    <recommendedName>
        <fullName evidence="6">Peptidase S1 domain-containing protein</fullName>
    </recommendedName>
</protein>
<dbReference type="AlphaFoldDB" id="A0A9J6DKP4"/>
<keyword evidence="3" id="KW-0732">Signal</keyword>
<dbReference type="PROSITE" id="PS00134">
    <property type="entry name" value="TRYPSIN_HIS"/>
    <property type="match status" value="1"/>
</dbReference>
<evidence type="ECO:0000259" key="6">
    <source>
        <dbReference type="PROSITE" id="PS50240"/>
    </source>
</evidence>
<dbReference type="Proteomes" id="UP000821866">
    <property type="component" value="Chromosome 6"/>
</dbReference>
<reference evidence="7" key="1">
    <citation type="journal article" date="2020" name="Cell">
        <title>Large-Scale Comparative Analyses of Tick Genomes Elucidate Their Genetic Diversity and Vector Capacities.</title>
        <authorList>
            <consortium name="Tick Genome and Microbiome Consortium (TIGMIC)"/>
            <person name="Jia N."/>
            <person name="Wang J."/>
            <person name="Shi W."/>
            <person name="Du L."/>
            <person name="Sun Y."/>
            <person name="Zhan W."/>
            <person name="Jiang J.F."/>
            <person name="Wang Q."/>
            <person name="Zhang B."/>
            <person name="Ji P."/>
            <person name="Bell-Sakyi L."/>
            <person name="Cui X.M."/>
            <person name="Yuan T.T."/>
            <person name="Jiang B.G."/>
            <person name="Yang W.F."/>
            <person name="Lam T.T."/>
            <person name="Chang Q.C."/>
            <person name="Ding S.J."/>
            <person name="Wang X.J."/>
            <person name="Zhu J.G."/>
            <person name="Ruan X.D."/>
            <person name="Zhao L."/>
            <person name="Wei J.T."/>
            <person name="Ye R.Z."/>
            <person name="Que T.C."/>
            <person name="Du C.H."/>
            <person name="Zhou Y.H."/>
            <person name="Cheng J.X."/>
            <person name="Dai P.F."/>
            <person name="Guo W.B."/>
            <person name="Han X.H."/>
            <person name="Huang E.J."/>
            <person name="Li L.F."/>
            <person name="Wei W."/>
            <person name="Gao Y.C."/>
            <person name="Liu J.Z."/>
            <person name="Shao H.Z."/>
            <person name="Wang X."/>
            <person name="Wang C.C."/>
            <person name="Yang T.C."/>
            <person name="Huo Q.B."/>
            <person name="Li W."/>
            <person name="Chen H.Y."/>
            <person name="Chen S.E."/>
            <person name="Zhou L.G."/>
            <person name="Ni X.B."/>
            <person name="Tian J.H."/>
            <person name="Sheng Y."/>
            <person name="Liu T."/>
            <person name="Pan Y.S."/>
            <person name="Xia L.Y."/>
            <person name="Li J."/>
            <person name="Zhao F."/>
            <person name="Cao W.C."/>
        </authorList>
    </citation>
    <scope>NUCLEOTIDE SEQUENCE</scope>
    <source>
        <strain evidence="7">Rmic-2018</strain>
    </source>
</reference>
<keyword evidence="5" id="KW-0325">Glycoprotein</keyword>
<accession>A0A9J6DKP4</accession>
<evidence type="ECO:0000256" key="1">
    <source>
        <dbReference type="ARBA" id="ARBA00004613"/>
    </source>
</evidence>
<evidence type="ECO:0000313" key="7">
    <source>
        <dbReference type="EMBL" id="KAH8022587.1"/>
    </source>
</evidence>
<dbReference type="InterPro" id="IPR043504">
    <property type="entry name" value="Peptidase_S1_PA_chymotrypsin"/>
</dbReference>
<dbReference type="InterPro" id="IPR018114">
    <property type="entry name" value="TRYPSIN_HIS"/>
</dbReference>
<keyword evidence="4" id="KW-1015">Disulfide bond</keyword>
<dbReference type="EMBL" id="JABSTU010000008">
    <property type="protein sequence ID" value="KAH8022587.1"/>
    <property type="molecule type" value="Genomic_DNA"/>
</dbReference>
<evidence type="ECO:0000256" key="2">
    <source>
        <dbReference type="ARBA" id="ARBA00022525"/>
    </source>
</evidence>
<dbReference type="InterPro" id="IPR001254">
    <property type="entry name" value="Trypsin_dom"/>
</dbReference>
<dbReference type="VEuPathDB" id="VectorBase:LOC119172837"/>
<evidence type="ECO:0000256" key="3">
    <source>
        <dbReference type="ARBA" id="ARBA00022729"/>
    </source>
</evidence>
<dbReference type="SUPFAM" id="SSF50494">
    <property type="entry name" value="Trypsin-like serine proteases"/>
    <property type="match status" value="1"/>
</dbReference>
<organism evidence="7 8">
    <name type="scientific">Rhipicephalus microplus</name>
    <name type="common">Cattle tick</name>
    <name type="synonym">Boophilus microplus</name>
    <dbReference type="NCBI Taxonomy" id="6941"/>
    <lineage>
        <taxon>Eukaryota</taxon>
        <taxon>Metazoa</taxon>
        <taxon>Ecdysozoa</taxon>
        <taxon>Arthropoda</taxon>
        <taxon>Chelicerata</taxon>
        <taxon>Arachnida</taxon>
        <taxon>Acari</taxon>
        <taxon>Parasitiformes</taxon>
        <taxon>Ixodida</taxon>
        <taxon>Ixodoidea</taxon>
        <taxon>Ixodidae</taxon>
        <taxon>Rhipicephalinae</taxon>
        <taxon>Rhipicephalus</taxon>
        <taxon>Boophilus</taxon>
    </lineage>
</organism>
<comment type="subcellular location">
    <subcellularLocation>
        <location evidence="1">Secreted</location>
    </subcellularLocation>
</comment>
<dbReference type="CDD" id="cd00190">
    <property type="entry name" value="Tryp_SPc"/>
    <property type="match status" value="1"/>
</dbReference>
<sequence>MPPPCRLDRNVTAVVGIEPTAFESAAEQRYHFSAAVDIPLVSEAPHLVLHCLRGEPTIDQAKMRHVKELQVLVQARDEPKRLTGICGGSIITARHVLTAGHCLFLHGQRSPLSVLYGHTTLALAKQSAVVRAKLHPAYDDRTLMNDIAVLELPHELNFSDTVQPVCLPTEDFPPLPGTIGVVAGWGYTSDSGKQHRNPYLLFVTQVIKPQEYCVAKMQGYFYSPLTSFCAYRYGYDACQGDSGGGLMVLHDDRWYTVGIISYGIGCATPDLPGIYTDVTRYVGWLRHELRDEL</sequence>
<reference evidence="7" key="2">
    <citation type="submission" date="2021-09" db="EMBL/GenBank/DDBJ databases">
        <authorList>
            <person name="Jia N."/>
            <person name="Wang J."/>
            <person name="Shi W."/>
            <person name="Du L."/>
            <person name="Sun Y."/>
            <person name="Zhan W."/>
            <person name="Jiang J."/>
            <person name="Wang Q."/>
            <person name="Zhang B."/>
            <person name="Ji P."/>
            <person name="Sakyi L.B."/>
            <person name="Cui X."/>
            <person name="Yuan T."/>
            <person name="Jiang B."/>
            <person name="Yang W."/>
            <person name="Lam T.T.-Y."/>
            <person name="Chang Q."/>
            <person name="Ding S."/>
            <person name="Wang X."/>
            <person name="Zhu J."/>
            <person name="Ruan X."/>
            <person name="Zhao L."/>
            <person name="Wei J."/>
            <person name="Que T."/>
            <person name="Du C."/>
            <person name="Cheng J."/>
            <person name="Dai P."/>
            <person name="Han X."/>
            <person name="Huang E."/>
            <person name="Gao Y."/>
            <person name="Liu J."/>
            <person name="Shao H."/>
            <person name="Ye R."/>
            <person name="Li L."/>
            <person name="Wei W."/>
            <person name="Wang X."/>
            <person name="Wang C."/>
            <person name="Huo Q."/>
            <person name="Li W."/>
            <person name="Guo W."/>
            <person name="Chen H."/>
            <person name="Chen S."/>
            <person name="Zhou L."/>
            <person name="Zhou L."/>
            <person name="Ni X."/>
            <person name="Tian J."/>
            <person name="Zhou Y."/>
            <person name="Sheng Y."/>
            <person name="Liu T."/>
            <person name="Pan Y."/>
            <person name="Xia L."/>
            <person name="Li J."/>
            <person name="Zhao F."/>
            <person name="Cao W."/>
        </authorList>
    </citation>
    <scope>NUCLEOTIDE SEQUENCE</scope>
    <source>
        <strain evidence="7">Rmic-2018</strain>
        <tissue evidence="7">Larvae</tissue>
    </source>
</reference>
<keyword evidence="2" id="KW-0964">Secreted</keyword>
<dbReference type="PRINTS" id="PR00722">
    <property type="entry name" value="CHYMOTRYPSIN"/>
</dbReference>
<dbReference type="InterPro" id="IPR001314">
    <property type="entry name" value="Peptidase_S1A"/>
</dbReference>
<gene>
    <name evidence="7" type="ORF">HPB51_000887</name>
</gene>
<dbReference type="InterPro" id="IPR009003">
    <property type="entry name" value="Peptidase_S1_PA"/>
</dbReference>